<evidence type="ECO:0000313" key="3">
    <source>
        <dbReference type="Proteomes" id="UP000291236"/>
    </source>
</evidence>
<dbReference type="Proteomes" id="UP000291236">
    <property type="component" value="Chromosome"/>
</dbReference>
<dbReference type="KEGG" id="sbf:JCM31447_10640"/>
<name>A0A4P2VHW8_FLUSA</name>
<feature type="compositionally biased region" description="Basic and acidic residues" evidence="1">
    <location>
        <begin position="214"/>
        <end position="224"/>
    </location>
</feature>
<dbReference type="RefSeq" id="WP_130607282.1">
    <property type="nucleotide sequence ID" value="NZ_AP019368.1"/>
</dbReference>
<evidence type="ECO:0008006" key="4">
    <source>
        <dbReference type="Google" id="ProtNLM"/>
    </source>
</evidence>
<reference evidence="2 3" key="1">
    <citation type="submission" date="2018-12" db="EMBL/GenBank/DDBJ databases">
        <title>Rubrispira sanarue gen. nov., sp., nov., a member of the order Silvanigrellales, isolated from a brackish lake in Hamamatsu Japan.</title>
        <authorList>
            <person name="Maejima Y."/>
            <person name="Iino T."/>
            <person name="Muraguchi Y."/>
            <person name="Fukuda K."/>
            <person name="Nojiri H."/>
            <person name="Ohkuma M."/>
            <person name="Moriuchi R."/>
            <person name="Dohra H."/>
            <person name="Kimbara K."/>
            <person name="Shintani M."/>
        </authorList>
    </citation>
    <scope>NUCLEOTIDE SEQUENCE [LARGE SCALE GENOMIC DNA]</scope>
    <source>
        <strain evidence="2 3">RF1110005</strain>
    </source>
</reference>
<keyword evidence="3" id="KW-1185">Reference proteome</keyword>
<organism evidence="2 3">
    <name type="scientific">Fluviispira sanaruensis</name>
    <dbReference type="NCBI Taxonomy" id="2493639"/>
    <lineage>
        <taxon>Bacteria</taxon>
        <taxon>Pseudomonadati</taxon>
        <taxon>Bdellovibrionota</taxon>
        <taxon>Oligoflexia</taxon>
        <taxon>Silvanigrellales</taxon>
        <taxon>Silvanigrellaceae</taxon>
        <taxon>Fluviispira</taxon>
    </lineage>
</organism>
<dbReference type="OrthoDB" id="9840584at2"/>
<evidence type="ECO:0000313" key="2">
    <source>
        <dbReference type="EMBL" id="BBH52623.1"/>
    </source>
</evidence>
<sequence length="260" mass="27767">MRRIITFILTTPVVLVSCTDNSPPKVPQISAASCPLESMQVQSVSYNEEKGRYSIFHTYAKGGEKIKNPLLVENIQMAQISKPQGETADFARLSFSKENGSCEPILEMTQGFKIELAAAPKIVNGAGDGNNGAQANSSGGSSWAPFLMGALVGNAISSAMQPRMAPAYYLPPPASSAGSNGVVTGGVSAKTPDELNKKYESTYNKPAKKGFFSKKSEASNDSNKKGFFSRKKNDSFSDNNPPKKKSFFSGSRGSGGSRRR</sequence>
<proteinExistence type="predicted"/>
<dbReference type="AlphaFoldDB" id="A0A4P2VHW8"/>
<dbReference type="PROSITE" id="PS51257">
    <property type="entry name" value="PROKAR_LIPOPROTEIN"/>
    <property type="match status" value="1"/>
</dbReference>
<dbReference type="EMBL" id="AP019368">
    <property type="protein sequence ID" value="BBH52623.1"/>
    <property type="molecule type" value="Genomic_DNA"/>
</dbReference>
<evidence type="ECO:0000256" key="1">
    <source>
        <dbReference type="SAM" id="MobiDB-lite"/>
    </source>
</evidence>
<accession>A0A4P2VHW8</accession>
<feature type="region of interest" description="Disordered" evidence="1">
    <location>
        <begin position="210"/>
        <end position="260"/>
    </location>
</feature>
<gene>
    <name evidence="2" type="ORF">JCM31447_10640</name>
</gene>
<protein>
    <recommendedName>
        <fullName evidence="4">Lipoprotein</fullName>
    </recommendedName>
</protein>